<dbReference type="STRING" id="1193502.SHALO_0785"/>
<proteinExistence type="predicted"/>
<sequence>MIHKEDETLDLLGKYTKKKEPIKTKPLENIKEKIVYRDVGKFTAKADSKNNSNSTFKILGIIAIVLIFIAIYKNSSFSKNNPLIGKWIKMNQIVNINSFVEFTEDTMIKTGMSVKVNYKIYNDKVEVKPNVTFIESPIGFIYYIKDQNTIIEDNPLGRSFYQRMK</sequence>
<feature type="transmembrane region" description="Helical" evidence="1">
    <location>
        <begin position="54"/>
        <end position="72"/>
    </location>
</feature>
<reference evidence="3" key="1">
    <citation type="submission" date="2016-08" db="EMBL/GenBank/DDBJ databases">
        <title>Complete genome sequence of the organohalide-respiring Epsilonproteobacterium Sulfurospirillum halorespirans.</title>
        <authorList>
            <person name="Goris T."/>
            <person name="Zimmermann J."/>
            <person name="Schenz B."/>
            <person name="Lemos M."/>
            <person name="Hackermueller J."/>
            <person name="Diekert G."/>
        </authorList>
    </citation>
    <scope>NUCLEOTIDE SEQUENCE [LARGE SCALE GENOMIC DNA]</scope>
    <source>
        <strain>DSM 13726</strain>
        <strain evidence="3">PCE-M2</strain>
    </source>
</reference>
<keyword evidence="1" id="KW-0472">Membrane</keyword>
<evidence type="ECO:0000256" key="1">
    <source>
        <dbReference type="SAM" id="Phobius"/>
    </source>
</evidence>
<dbReference type="EMBL" id="CP017111">
    <property type="protein sequence ID" value="AOO64567.1"/>
    <property type="molecule type" value="Genomic_DNA"/>
</dbReference>
<keyword evidence="3" id="KW-1185">Reference proteome</keyword>
<evidence type="ECO:0000313" key="3">
    <source>
        <dbReference type="Proteomes" id="UP000094609"/>
    </source>
</evidence>
<dbReference type="RefSeq" id="WP_069477450.1">
    <property type="nucleotide sequence ID" value="NZ_CP017111.1"/>
</dbReference>
<evidence type="ECO:0000313" key="2">
    <source>
        <dbReference type="EMBL" id="AOO64567.1"/>
    </source>
</evidence>
<dbReference type="Proteomes" id="UP000094609">
    <property type="component" value="Chromosome"/>
</dbReference>
<protein>
    <submittedName>
        <fullName evidence="2">Membrane protein</fullName>
    </submittedName>
</protein>
<dbReference type="KEGG" id="shal:SHALO_0785"/>
<dbReference type="AlphaFoldDB" id="A0A1D7THV0"/>
<organism evidence="2 3">
    <name type="scientific">Sulfurospirillum halorespirans DSM 13726</name>
    <dbReference type="NCBI Taxonomy" id="1193502"/>
    <lineage>
        <taxon>Bacteria</taxon>
        <taxon>Pseudomonadati</taxon>
        <taxon>Campylobacterota</taxon>
        <taxon>Epsilonproteobacteria</taxon>
        <taxon>Campylobacterales</taxon>
        <taxon>Sulfurospirillaceae</taxon>
        <taxon>Sulfurospirillum</taxon>
    </lineage>
</organism>
<gene>
    <name evidence="2" type="ORF">SHALO_0785</name>
</gene>
<accession>A0A1D7THV0</accession>
<keyword evidence="1" id="KW-1133">Transmembrane helix</keyword>
<name>A0A1D7THV0_9BACT</name>
<keyword evidence="1" id="KW-0812">Transmembrane</keyword>